<organism evidence="2 3">
    <name type="scientific">Acetobacter conturbans</name>
    <dbReference type="NCBI Taxonomy" id="1737472"/>
    <lineage>
        <taxon>Bacteria</taxon>
        <taxon>Pseudomonadati</taxon>
        <taxon>Pseudomonadota</taxon>
        <taxon>Alphaproteobacteria</taxon>
        <taxon>Acetobacterales</taxon>
        <taxon>Acetobacteraceae</taxon>
        <taxon>Acetobacter</taxon>
    </lineage>
</organism>
<keyword evidence="3" id="KW-1185">Reference proteome</keyword>
<comment type="caution">
    <text evidence="2">The sequence shown here is derived from an EMBL/GenBank/DDBJ whole genome shotgun (WGS) entry which is preliminary data.</text>
</comment>
<name>A0ABX0K254_9PROT</name>
<dbReference type="Proteomes" id="UP000631653">
    <property type="component" value="Unassembled WGS sequence"/>
</dbReference>
<evidence type="ECO:0000313" key="2">
    <source>
        <dbReference type="EMBL" id="NHN89741.1"/>
    </source>
</evidence>
<dbReference type="Pfam" id="PF08511">
    <property type="entry name" value="COQ9"/>
    <property type="match status" value="1"/>
</dbReference>
<proteinExistence type="predicted"/>
<feature type="domain" description="COQ9 C-terminal" evidence="1">
    <location>
        <begin position="141"/>
        <end position="183"/>
    </location>
</feature>
<protein>
    <recommendedName>
        <fullName evidence="1">COQ9 C-terminal domain-containing protein</fullName>
    </recommendedName>
</protein>
<gene>
    <name evidence="2" type="ORF">GOB81_14085</name>
</gene>
<evidence type="ECO:0000313" key="3">
    <source>
        <dbReference type="Proteomes" id="UP000631653"/>
    </source>
</evidence>
<sequence>MFGNARILQFIAGAGYGLMQTVTPPQLERTAERDAALRALAGLAGEKGWTIATLREAAGADADLLFPGGRVELIEAWADLVDRDMIERVRFAIDEGDCPRLSQRVRRAILERLELLQPYRNAERRASTLVLSPCSRGVSGRILGRTVNAIWLAAEDTSGGVTWATKRLSLTSIYIPTFLAWLGGADRRVVEQVLDNGLASARRIGELKRRVFRTQAQATQAA</sequence>
<dbReference type="InterPro" id="IPR013718">
    <property type="entry name" value="COQ9_C"/>
</dbReference>
<dbReference type="RefSeq" id="WP_173571071.1">
    <property type="nucleotide sequence ID" value="NZ_WOSY01000017.1"/>
</dbReference>
<dbReference type="Gene3D" id="1.10.357.10">
    <property type="entry name" value="Tetracycline Repressor, domain 2"/>
    <property type="match status" value="1"/>
</dbReference>
<reference evidence="2 3" key="1">
    <citation type="journal article" date="2020" name="Int. J. Syst. Evol. Microbiol.">
        <title>Novel acetic acid bacteria from cider fermentations: Acetobacter conturbans sp. nov. and Acetobacter fallax sp. nov.</title>
        <authorList>
            <person name="Sombolestani A.S."/>
            <person name="Cleenwerck I."/>
            <person name="Cnockaert M."/>
            <person name="Borremans W."/>
            <person name="Wieme A.D."/>
            <person name="De Vuyst L."/>
            <person name="Vandamme P."/>
        </authorList>
    </citation>
    <scope>NUCLEOTIDE SEQUENCE [LARGE SCALE GENOMIC DNA]</scope>
    <source>
        <strain evidence="2 3">LMG 1627</strain>
    </source>
</reference>
<accession>A0ABX0K254</accession>
<evidence type="ECO:0000259" key="1">
    <source>
        <dbReference type="Pfam" id="PF08511"/>
    </source>
</evidence>
<dbReference type="EMBL" id="WOSY01000017">
    <property type="protein sequence ID" value="NHN89741.1"/>
    <property type="molecule type" value="Genomic_DNA"/>
</dbReference>